<evidence type="ECO:0000313" key="2">
    <source>
        <dbReference type="EMBL" id="SUA42946.1"/>
    </source>
</evidence>
<evidence type="ECO:0000259" key="1">
    <source>
        <dbReference type="Pfam" id="PF25547"/>
    </source>
</evidence>
<proteinExistence type="predicted"/>
<sequence length="424" mass="45399">MTVLSTYAGMAGDDSVGGQWAASYDQAAQLAVSTSSKLATACGQTRDLIAIGAYNHEVAEVTADHRDLPPPTQPQLFPDPCLAETVPSAAGGGIPEPFGWSFIKDLVGWTWPNGHQDQLNSAQTAWHTAAADFRTIAGEEQQAVDLLNNQQSPEIEISVQTCSDRKDDFNALADACQTIGDACGNYAHYLDEAHHKILDELKEFAIETAAWEVGFAILAPITGSLSEWVGNSALAGRVAMKARRVATIIADLAGKVAKIVTDAVAPLIERMKPLLERIRKWVESAKAKLPRPGGKPPVPRTGPATTAAERDEMIRQLEQEGVKFDPDKIVQIGRDADGKVIFLEEGNKRAGLQHILSHSGDFANKGVPEGDIPELVMRAVTEGEKVGVSGRDRPIYQIMHNGTMLKIAVTVGSNGFIVGANPVS</sequence>
<evidence type="ECO:0000313" key="3">
    <source>
        <dbReference type="Proteomes" id="UP000255082"/>
    </source>
</evidence>
<dbReference type="Proteomes" id="UP000255082">
    <property type="component" value="Unassembled WGS sequence"/>
</dbReference>
<dbReference type="InterPro" id="IPR057746">
    <property type="entry name" value="CpnT-like_N"/>
</dbReference>
<dbReference type="Pfam" id="PF25547">
    <property type="entry name" value="WXG100_2"/>
    <property type="match status" value="1"/>
</dbReference>
<feature type="domain" description="Outer membrane channel protein CpnT-like N-terminal" evidence="1">
    <location>
        <begin position="94"/>
        <end position="218"/>
    </location>
</feature>
<organism evidence="2 3">
    <name type="scientific">Nocardia africana</name>
    <dbReference type="NCBI Taxonomy" id="134964"/>
    <lineage>
        <taxon>Bacteria</taxon>
        <taxon>Bacillati</taxon>
        <taxon>Actinomycetota</taxon>
        <taxon>Actinomycetes</taxon>
        <taxon>Mycobacteriales</taxon>
        <taxon>Nocardiaceae</taxon>
        <taxon>Nocardia</taxon>
    </lineage>
</organism>
<accession>A0A378WNV6</accession>
<name>A0A378WNV6_9NOCA</name>
<gene>
    <name evidence="2" type="ORF">NCTC13184_02306</name>
</gene>
<reference evidence="2 3" key="1">
    <citation type="submission" date="2018-06" db="EMBL/GenBank/DDBJ databases">
        <authorList>
            <consortium name="Pathogen Informatics"/>
            <person name="Doyle S."/>
        </authorList>
    </citation>
    <scope>NUCLEOTIDE SEQUENCE [LARGE SCALE GENOMIC DNA]</scope>
    <source>
        <strain evidence="2 3">NCTC13184</strain>
    </source>
</reference>
<protein>
    <recommendedName>
        <fullName evidence="1">Outer membrane channel protein CpnT-like N-terminal domain-containing protein</fullName>
    </recommendedName>
</protein>
<dbReference type="EMBL" id="UGRU01000001">
    <property type="protein sequence ID" value="SUA42946.1"/>
    <property type="molecule type" value="Genomic_DNA"/>
</dbReference>
<dbReference type="AlphaFoldDB" id="A0A378WNV6"/>